<sequence>MFAFWVRNPSIKSPNTNSTLDFGKFHQKYSEKNLIILFEPKCAKYIYFKYQKYKKAHQFYKIMLRIKNKILTLKVWKIYDQFWMLKMIKSNMKSNIPVMFVFKYV</sequence>
<protein>
    <submittedName>
        <fullName evidence="1">Uncharacterized protein</fullName>
    </submittedName>
</protein>
<organism evidence="1 2">
    <name type="scientific">Brachionus plicatilis</name>
    <name type="common">Marine rotifer</name>
    <name type="synonym">Brachionus muelleri</name>
    <dbReference type="NCBI Taxonomy" id="10195"/>
    <lineage>
        <taxon>Eukaryota</taxon>
        <taxon>Metazoa</taxon>
        <taxon>Spiralia</taxon>
        <taxon>Gnathifera</taxon>
        <taxon>Rotifera</taxon>
        <taxon>Eurotatoria</taxon>
        <taxon>Monogononta</taxon>
        <taxon>Pseudotrocha</taxon>
        <taxon>Ploima</taxon>
        <taxon>Brachionidae</taxon>
        <taxon>Brachionus</taxon>
    </lineage>
</organism>
<evidence type="ECO:0000313" key="1">
    <source>
        <dbReference type="EMBL" id="RNA28331.1"/>
    </source>
</evidence>
<comment type="caution">
    <text evidence="1">The sequence shown here is derived from an EMBL/GenBank/DDBJ whole genome shotgun (WGS) entry which is preliminary data.</text>
</comment>
<gene>
    <name evidence="1" type="ORF">BpHYR1_047647</name>
</gene>
<proteinExistence type="predicted"/>
<name>A0A3M7RXN7_BRAPC</name>
<evidence type="ECO:0000313" key="2">
    <source>
        <dbReference type="Proteomes" id="UP000276133"/>
    </source>
</evidence>
<reference evidence="1 2" key="1">
    <citation type="journal article" date="2018" name="Sci. Rep.">
        <title>Genomic signatures of local adaptation to the degree of environmental predictability in rotifers.</title>
        <authorList>
            <person name="Franch-Gras L."/>
            <person name="Hahn C."/>
            <person name="Garcia-Roger E.M."/>
            <person name="Carmona M.J."/>
            <person name="Serra M."/>
            <person name="Gomez A."/>
        </authorList>
    </citation>
    <scope>NUCLEOTIDE SEQUENCE [LARGE SCALE GENOMIC DNA]</scope>
    <source>
        <strain evidence="1">HYR1</strain>
    </source>
</reference>
<keyword evidence="2" id="KW-1185">Reference proteome</keyword>
<dbReference type="Proteomes" id="UP000276133">
    <property type="component" value="Unassembled WGS sequence"/>
</dbReference>
<accession>A0A3M7RXN7</accession>
<dbReference type="EMBL" id="REGN01002405">
    <property type="protein sequence ID" value="RNA28331.1"/>
    <property type="molecule type" value="Genomic_DNA"/>
</dbReference>
<dbReference type="AlphaFoldDB" id="A0A3M7RXN7"/>